<keyword evidence="2" id="KW-1185">Reference proteome</keyword>
<dbReference type="GO" id="GO:0043625">
    <property type="term" value="C:delta DNA polymerase complex"/>
    <property type="evidence" value="ECO:0007669"/>
    <property type="project" value="TreeGrafter"/>
</dbReference>
<name>A0A6P5WDK1_9EIME</name>
<dbReference type="PANTHER" id="PTHR14303:SF0">
    <property type="entry name" value="DNA POLYMERASE DELTA SUBUNIT 4"/>
    <property type="match status" value="1"/>
</dbReference>
<dbReference type="Proteomes" id="UP000515125">
    <property type="component" value="Unplaced"/>
</dbReference>
<dbReference type="RefSeq" id="XP_022590941.2">
    <property type="nucleotide sequence ID" value="XM_022732277.2"/>
</dbReference>
<dbReference type="GeneID" id="34618965"/>
<dbReference type="GO" id="GO:0006261">
    <property type="term" value="P:DNA-templated DNA replication"/>
    <property type="evidence" value="ECO:0007669"/>
    <property type="project" value="TreeGrafter"/>
</dbReference>
<dbReference type="Pfam" id="PF04081">
    <property type="entry name" value="DNA_pol_delta_4"/>
    <property type="match status" value="1"/>
</dbReference>
<evidence type="ECO:0000313" key="2">
    <source>
        <dbReference type="Proteomes" id="UP000515125"/>
    </source>
</evidence>
<protein>
    <submittedName>
        <fullName evidence="3">Uncharacterized protein LOC34618965</fullName>
    </submittedName>
</protein>
<feature type="compositionally biased region" description="Low complexity" evidence="1">
    <location>
        <begin position="42"/>
        <end position="52"/>
    </location>
</feature>
<proteinExistence type="predicted"/>
<organism evidence="2 3">
    <name type="scientific">Cyclospora cayetanensis</name>
    <dbReference type="NCBI Taxonomy" id="88456"/>
    <lineage>
        <taxon>Eukaryota</taxon>
        <taxon>Sar</taxon>
        <taxon>Alveolata</taxon>
        <taxon>Apicomplexa</taxon>
        <taxon>Conoidasida</taxon>
        <taxon>Coccidia</taxon>
        <taxon>Eucoccidiorida</taxon>
        <taxon>Eimeriorina</taxon>
        <taxon>Eimeriidae</taxon>
        <taxon>Cyclospora</taxon>
    </lineage>
</organism>
<dbReference type="GO" id="GO:0003887">
    <property type="term" value="F:DNA-directed DNA polymerase activity"/>
    <property type="evidence" value="ECO:0007669"/>
    <property type="project" value="TreeGrafter"/>
</dbReference>
<accession>A0A6P5WDK1</accession>
<gene>
    <name evidence="3" type="primary">LOC34618965</name>
</gene>
<dbReference type="PANTHER" id="PTHR14303">
    <property type="entry name" value="DNA POLYMERASE DELTA SUBUNIT 4"/>
    <property type="match status" value="1"/>
</dbReference>
<feature type="region of interest" description="Disordered" evidence="1">
    <location>
        <begin position="29"/>
        <end position="97"/>
    </location>
</feature>
<dbReference type="AlphaFoldDB" id="A0A6P5WDK1"/>
<dbReference type="OrthoDB" id="337486at2759"/>
<reference evidence="3" key="1">
    <citation type="submission" date="2025-08" db="UniProtKB">
        <authorList>
            <consortium name="RefSeq"/>
        </authorList>
    </citation>
    <scope>IDENTIFICATION</scope>
</reference>
<dbReference type="GO" id="GO:0000731">
    <property type="term" value="P:DNA synthesis involved in DNA repair"/>
    <property type="evidence" value="ECO:0007669"/>
    <property type="project" value="InterPro"/>
</dbReference>
<dbReference type="InterPro" id="IPR007218">
    <property type="entry name" value="DNA_pol_delta_4"/>
</dbReference>
<evidence type="ECO:0000256" key="1">
    <source>
        <dbReference type="SAM" id="MobiDB-lite"/>
    </source>
</evidence>
<sequence>MTMPRKEPSKAINTLSDDEVMKVGLPCNFSNLEMRTPRATRRSPSSEPRTPSKGPAAKTFSLGSPMVTPKLGRKKTKYRVTPPAASSVAPEPKPESAIPDSYRAPEVFASSGFPQRELEASAEAVRKGDPRLKWCSAEADEAEQLLRRFDMEAMYGPSVGLSREERWKRAARMGLNPPSEVMEILQMNSKNHMSVFDQRLNPKESNATNRDRGFAVALFRNSSLGSSAPKPFLGNISVKGFLMYGTQLRLSPHQTFALAELTPPLARPIQNIFIFDVGANNVSEQTKIEILLINLSV</sequence>
<evidence type="ECO:0000313" key="3">
    <source>
        <dbReference type="RefSeq" id="XP_022590941.2"/>
    </source>
</evidence>